<keyword evidence="4" id="KW-0670">Pyruvate</keyword>
<sequence length="164" mass="19289">MPDSIFAQLHWLAEDAPQAKQLPRSVHCWLFDKQSLTVKLKQTCARFDVKVRSEKWIEKTFENETALLPEESYWCREVLLLGDGKPWIEARTLIPQALFVSHQELSMLGNKPIGEWLFQQTPQRRLIQWAQDPQSGLYARRSLFLIQKMPLLISELFLENRLIN</sequence>
<organism evidence="6 8">
    <name type="scientific">Aggregatibacter actinomycetemcomitans</name>
    <name type="common">Actinobacillus actinomycetemcomitans</name>
    <name type="synonym">Haemophilus actinomycetemcomitans</name>
    <dbReference type="NCBI Taxonomy" id="714"/>
    <lineage>
        <taxon>Bacteria</taxon>
        <taxon>Pseudomonadati</taxon>
        <taxon>Pseudomonadota</taxon>
        <taxon>Gammaproteobacteria</taxon>
        <taxon>Pasteurellales</taxon>
        <taxon>Pasteurellaceae</taxon>
        <taxon>Aggregatibacter</taxon>
    </lineage>
</organism>
<dbReference type="GO" id="GO:0042866">
    <property type="term" value="P:pyruvate biosynthetic process"/>
    <property type="evidence" value="ECO:0007669"/>
    <property type="project" value="UniProtKB-UniRule"/>
</dbReference>
<dbReference type="Proteomes" id="UP000323012">
    <property type="component" value="Unassembled WGS sequence"/>
</dbReference>
<dbReference type="InterPro" id="IPR007440">
    <property type="entry name" value="Chorismate--pyruvate_lyase"/>
</dbReference>
<reference evidence="6 8" key="2">
    <citation type="submission" date="2019-08" db="EMBL/GenBank/DDBJ databases">
        <title>Whole genome sequencing of Aggregatibacter actinomycetemcomitans cultured from blood stream infections in Denmark reveals a novel phylogenetic lineage expressing serotype a membrane O polysaccharide.</title>
        <authorList>
            <person name="Nedergaard S."/>
            <person name="Kobel C.M."/>
            <person name="Nielsen M.B."/>
            <person name="Moeller R.T."/>
            <person name="Jensen A.B."/>
            <person name="Noerskov-Lauritsen N."/>
        </authorList>
    </citation>
    <scope>NUCLEOTIDE SEQUENCE [LARGE SCALE GENOMIC DNA]</scope>
    <source>
        <strain evidence="6 8">PN_563</strain>
    </source>
</reference>
<dbReference type="InterPro" id="IPR028978">
    <property type="entry name" value="Chorismate_lyase_/UTRA_dom_sf"/>
</dbReference>
<reference evidence="5 7" key="1">
    <citation type="submission" date="2015-10" db="EMBL/GenBank/DDBJ databases">
        <title>Tn-seq of a polymicrobial infection.</title>
        <authorList>
            <person name="Stacy A."/>
            <person name="Rumbaugh K.P."/>
            <person name="Whiteley M."/>
        </authorList>
    </citation>
    <scope>NUCLEOTIDE SEQUENCE [LARGE SCALE GENOMIC DNA]</scope>
    <source>
        <strain evidence="5 7">624</strain>
    </source>
</reference>
<protein>
    <recommendedName>
        <fullName evidence="4">Probable chorismate pyruvate-lyase</fullName>
        <shortName evidence="4">CL</shortName>
        <shortName evidence="4">CPL</shortName>
        <ecNumber evidence="4">4.1.3.40</ecNumber>
    </recommendedName>
</protein>
<evidence type="ECO:0000256" key="3">
    <source>
        <dbReference type="ARBA" id="ARBA00023239"/>
    </source>
</evidence>
<dbReference type="KEGG" id="aact:ACT75_07605"/>
<gene>
    <name evidence="4" type="primary">ubiC</name>
    <name evidence="5" type="ORF">ACT75_07605</name>
    <name evidence="6" type="ORF">FXB79_10690</name>
</gene>
<dbReference type="eggNOG" id="COG3161">
    <property type="taxonomic scope" value="Bacteria"/>
</dbReference>
<keyword evidence="2 4" id="KW-0831">Ubiquinone biosynthesis</keyword>
<evidence type="ECO:0000313" key="6">
    <source>
        <dbReference type="EMBL" id="TYA38069.1"/>
    </source>
</evidence>
<evidence type="ECO:0000256" key="2">
    <source>
        <dbReference type="ARBA" id="ARBA00022688"/>
    </source>
</evidence>
<comment type="function">
    <text evidence="4">Removes the pyruvyl group from chorismate, with concomitant aromatization of the ring, to provide 4-hydroxybenzoate (4HB) for the ubiquinone pathway.</text>
</comment>
<evidence type="ECO:0000313" key="8">
    <source>
        <dbReference type="Proteomes" id="UP000323012"/>
    </source>
</evidence>
<dbReference type="SUPFAM" id="SSF64288">
    <property type="entry name" value="Chorismate lyase-like"/>
    <property type="match status" value="1"/>
</dbReference>
<feature type="binding site" evidence="4">
    <location>
        <position position="76"/>
    </location>
    <ligand>
        <name>substrate</name>
    </ligand>
</feature>
<dbReference type="Proteomes" id="UP000072236">
    <property type="component" value="Chromosome"/>
</dbReference>
<evidence type="ECO:0000256" key="4">
    <source>
        <dbReference type="HAMAP-Rule" id="MF_01632"/>
    </source>
</evidence>
<dbReference type="GO" id="GO:0006744">
    <property type="term" value="P:ubiquinone biosynthetic process"/>
    <property type="evidence" value="ECO:0007669"/>
    <property type="project" value="UniProtKB-UniRule"/>
</dbReference>
<dbReference type="Gene3D" id="3.40.1410.10">
    <property type="entry name" value="Chorismate lyase-like"/>
    <property type="match status" value="1"/>
</dbReference>
<comment type="pathway">
    <text evidence="4">Cofactor biosynthesis; ubiquinone biosynthesis.</text>
</comment>
<comment type="similarity">
    <text evidence="4">Belongs to the UbiC family.</text>
</comment>
<keyword evidence="3 4" id="KW-0456">Lyase</keyword>
<dbReference type="GO" id="GO:0008813">
    <property type="term" value="F:chorismate lyase activity"/>
    <property type="evidence" value="ECO:0007669"/>
    <property type="project" value="UniProtKB-UniRule"/>
</dbReference>
<dbReference type="SMR" id="A0A142G168"/>
<dbReference type="HAMAP" id="MF_01632">
    <property type="entry name" value="UbiC"/>
    <property type="match status" value="1"/>
</dbReference>
<proteinExistence type="inferred from homology"/>
<dbReference type="RefSeq" id="WP_005538626.1">
    <property type="nucleotide sequence ID" value="NZ_CP012959.1"/>
</dbReference>
<evidence type="ECO:0000313" key="5">
    <source>
        <dbReference type="EMBL" id="AMQ94398.1"/>
    </source>
</evidence>
<dbReference type="PANTHER" id="PTHR38683:SF1">
    <property type="entry name" value="CHORISMATE PYRUVATE-LYASE"/>
    <property type="match status" value="1"/>
</dbReference>
<feature type="binding site" evidence="4">
    <location>
        <position position="113"/>
    </location>
    <ligand>
        <name>substrate</name>
    </ligand>
</feature>
<dbReference type="AlphaFoldDB" id="A0A142G168"/>
<accession>A0A142G168</accession>
<keyword evidence="1 4" id="KW-0963">Cytoplasm</keyword>
<name>A0A142G168_AGGAC</name>
<comment type="catalytic activity">
    <reaction evidence="4">
        <text>chorismate = 4-hydroxybenzoate + pyruvate</text>
        <dbReference type="Rhea" id="RHEA:16505"/>
        <dbReference type="ChEBI" id="CHEBI:15361"/>
        <dbReference type="ChEBI" id="CHEBI:17879"/>
        <dbReference type="ChEBI" id="CHEBI:29748"/>
        <dbReference type="EC" id="4.1.3.40"/>
    </reaction>
</comment>
<feature type="binding site" evidence="4">
    <location>
        <position position="155"/>
    </location>
    <ligand>
        <name>substrate</name>
    </ligand>
</feature>
<dbReference type="PANTHER" id="PTHR38683">
    <property type="entry name" value="CHORISMATE PYRUVATE-LYASE"/>
    <property type="match status" value="1"/>
</dbReference>
<dbReference type="EC" id="4.1.3.40" evidence="4"/>
<evidence type="ECO:0000313" key="7">
    <source>
        <dbReference type="Proteomes" id="UP000072236"/>
    </source>
</evidence>
<evidence type="ECO:0000256" key="1">
    <source>
        <dbReference type="ARBA" id="ARBA00022490"/>
    </source>
</evidence>
<dbReference type="EMBL" id="VSED01000042">
    <property type="protein sequence ID" value="TYA38069.1"/>
    <property type="molecule type" value="Genomic_DNA"/>
</dbReference>
<dbReference type="OrthoDB" id="9789493at2"/>
<dbReference type="EMBL" id="CP012959">
    <property type="protein sequence ID" value="AMQ94398.1"/>
    <property type="molecule type" value="Genomic_DNA"/>
</dbReference>
<dbReference type="GO" id="GO:0005829">
    <property type="term" value="C:cytosol"/>
    <property type="evidence" value="ECO:0007669"/>
    <property type="project" value="TreeGrafter"/>
</dbReference>
<comment type="caution">
    <text evidence="4">Lacks conserved residue(s) required for the propagation of feature annotation.</text>
</comment>
<dbReference type="Pfam" id="PF04345">
    <property type="entry name" value="Chor_lyase"/>
    <property type="match status" value="1"/>
</dbReference>
<comment type="subcellular location">
    <subcellularLocation>
        <location evidence="4">Cytoplasm</location>
    </subcellularLocation>
</comment>